<dbReference type="InterPro" id="IPR014031">
    <property type="entry name" value="Ketoacyl_synth_C"/>
</dbReference>
<comment type="catalytic activity">
    <reaction evidence="12 14">
        <text>(9Z)-hexadecenoyl-[ACP] + malonyl-[ACP] + H(+) = 3-oxo-(11Z)-octadecenoyl-[ACP] + holo-[ACP] + CO2</text>
        <dbReference type="Rhea" id="RHEA:55040"/>
        <dbReference type="Rhea" id="RHEA-COMP:9623"/>
        <dbReference type="Rhea" id="RHEA-COMP:9685"/>
        <dbReference type="Rhea" id="RHEA-COMP:10800"/>
        <dbReference type="Rhea" id="RHEA-COMP:14074"/>
        <dbReference type="ChEBI" id="CHEBI:15378"/>
        <dbReference type="ChEBI" id="CHEBI:16526"/>
        <dbReference type="ChEBI" id="CHEBI:64479"/>
        <dbReference type="ChEBI" id="CHEBI:78449"/>
        <dbReference type="ChEBI" id="CHEBI:83989"/>
        <dbReference type="ChEBI" id="CHEBI:138538"/>
        <dbReference type="EC" id="2.3.1.179"/>
    </reaction>
</comment>
<dbReference type="InterPro" id="IPR018201">
    <property type="entry name" value="Ketoacyl_synth_AS"/>
</dbReference>
<comment type="pathway">
    <text evidence="1 14">Lipid metabolism; fatty acid biosynthesis.</text>
</comment>
<comment type="similarity">
    <text evidence="2 14 15">Belongs to the thiolase-like superfamily. Beta-ketoacyl-ACP synthases family.</text>
</comment>
<dbReference type="Proteomes" id="UP001214441">
    <property type="component" value="Unassembled WGS sequence"/>
</dbReference>
<name>A0ABT7A6A5_9ACTN</name>
<dbReference type="PANTHER" id="PTHR11712">
    <property type="entry name" value="POLYKETIDE SYNTHASE-RELATED"/>
    <property type="match status" value="1"/>
</dbReference>
<dbReference type="Pfam" id="PF02801">
    <property type="entry name" value="Ketoacyl-synt_C"/>
    <property type="match status" value="1"/>
</dbReference>
<keyword evidence="18" id="KW-1185">Reference proteome</keyword>
<evidence type="ECO:0000256" key="15">
    <source>
        <dbReference type="RuleBase" id="RU003694"/>
    </source>
</evidence>
<protein>
    <recommendedName>
        <fullName evidence="4 14">3-oxoacyl-[acyl-carrier-protein] synthase 2</fullName>
        <ecNumber evidence="3 14">2.3.1.179</ecNumber>
    </recommendedName>
</protein>
<dbReference type="SUPFAM" id="SSF53901">
    <property type="entry name" value="Thiolase-like"/>
    <property type="match status" value="2"/>
</dbReference>
<evidence type="ECO:0000256" key="10">
    <source>
        <dbReference type="ARBA" id="ARBA00023315"/>
    </source>
</evidence>
<dbReference type="InterPro" id="IPR017568">
    <property type="entry name" value="3-oxoacyl-ACP_synth-2"/>
</dbReference>
<evidence type="ECO:0000313" key="18">
    <source>
        <dbReference type="Proteomes" id="UP001214441"/>
    </source>
</evidence>
<feature type="domain" description="Ketosynthase family 3 (KS3)" evidence="16">
    <location>
        <begin position="6"/>
        <end position="411"/>
    </location>
</feature>
<keyword evidence="8" id="KW-0443">Lipid metabolism</keyword>
<evidence type="ECO:0000256" key="2">
    <source>
        <dbReference type="ARBA" id="ARBA00008467"/>
    </source>
</evidence>
<evidence type="ECO:0000256" key="9">
    <source>
        <dbReference type="ARBA" id="ARBA00023160"/>
    </source>
</evidence>
<dbReference type="EMBL" id="JANCPR020000042">
    <property type="protein sequence ID" value="MDJ1136554.1"/>
    <property type="molecule type" value="Genomic_DNA"/>
</dbReference>
<dbReference type="CDD" id="cd00834">
    <property type="entry name" value="KAS_I_II"/>
    <property type="match status" value="1"/>
</dbReference>
<dbReference type="SMART" id="SM00825">
    <property type="entry name" value="PKS_KS"/>
    <property type="match status" value="1"/>
</dbReference>
<dbReference type="RefSeq" id="WP_274046808.1">
    <property type="nucleotide sequence ID" value="NZ_JANCPR020000042.1"/>
</dbReference>
<evidence type="ECO:0000256" key="12">
    <source>
        <dbReference type="ARBA" id="ARBA00047318"/>
    </source>
</evidence>
<comment type="function">
    <text evidence="11 14">Involved in the type II fatty acid elongation cycle. Catalyzes the elongation of a wide range of acyl-ACP by the addition of two carbons from malonyl-ACP to an acyl acceptor. Can efficiently catalyze the conversion of palmitoleoyl-ACP (cis-hexadec-9-enoyl-ACP) to cis-vaccenoyl-ACP (cis-octadec-11-enoyl-ACP), an essential step in the thermal regulation of fatty acid composition.</text>
</comment>
<dbReference type="PROSITE" id="PS52004">
    <property type="entry name" value="KS3_2"/>
    <property type="match status" value="1"/>
</dbReference>
<evidence type="ECO:0000256" key="3">
    <source>
        <dbReference type="ARBA" id="ARBA00012356"/>
    </source>
</evidence>
<dbReference type="InterPro" id="IPR014030">
    <property type="entry name" value="Ketoacyl_synth_N"/>
</dbReference>
<keyword evidence="6 14" id="KW-0808">Transferase</keyword>
<accession>A0ABT7A6A5</accession>
<dbReference type="GO" id="GO:0004315">
    <property type="term" value="F:3-oxoacyl-[acyl-carrier-protein] synthase activity"/>
    <property type="evidence" value="ECO:0007669"/>
    <property type="project" value="UniProtKB-EC"/>
</dbReference>
<dbReference type="Pfam" id="PF00109">
    <property type="entry name" value="ketoacyl-synt"/>
    <property type="match status" value="1"/>
</dbReference>
<dbReference type="InterPro" id="IPR000794">
    <property type="entry name" value="Beta-ketoacyl_synthase"/>
</dbReference>
<evidence type="ECO:0000256" key="6">
    <source>
        <dbReference type="ARBA" id="ARBA00022679"/>
    </source>
</evidence>
<gene>
    <name evidence="17" type="ORF">NMN56_032325</name>
</gene>
<keyword evidence="9 14" id="KW-0275">Fatty acid biosynthesis</keyword>
<keyword evidence="5 14" id="KW-0444">Lipid biosynthesis</keyword>
<evidence type="ECO:0000256" key="11">
    <source>
        <dbReference type="ARBA" id="ARBA00024006"/>
    </source>
</evidence>
<proteinExistence type="inferred from homology"/>
<evidence type="ECO:0000256" key="8">
    <source>
        <dbReference type="ARBA" id="ARBA00023098"/>
    </source>
</evidence>
<dbReference type="PANTHER" id="PTHR11712:SF336">
    <property type="entry name" value="3-OXOACYL-[ACYL-CARRIER-PROTEIN] SYNTHASE, MITOCHONDRIAL"/>
    <property type="match status" value="1"/>
</dbReference>
<evidence type="ECO:0000256" key="5">
    <source>
        <dbReference type="ARBA" id="ARBA00022516"/>
    </source>
</evidence>
<evidence type="ECO:0000256" key="14">
    <source>
        <dbReference type="PIRNR" id="PIRNR000447"/>
    </source>
</evidence>
<evidence type="ECO:0000313" key="17">
    <source>
        <dbReference type="EMBL" id="MDJ1136554.1"/>
    </source>
</evidence>
<keyword evidence="7" id="KW-0276">Fatty acid metabolism</keyword>
<dbReference type="InterPro" id="IPR020841">
    <property type="entry name" value="PKS_Beta-ketoAc_synthase_dom"/>
</dbReference>
<dbReference type="EC" id="2.3.1.179" evidence="3 14"/>
<reference evidence="17 18" key="1">
    <citation type="submission" date="2023-05" db="EMBL/GenBank/DDBJ databases">
        <title>Streptantibioticus silvisoli sp. nov., acidotolerant actinomycetes 1 from pine litter.</title>
        <authorList>
            <person name="Swiecimska M."/>
            <person name="Golinska P."/>
            <person name="Sangal V."/>
            <person name="Wachnowicz B."/>
            <person name="Goodfellow M."/>
        </authorList>
    </citation>
    <scope>NUCLEOTIDE SEQUENCE [LARGE SCALE GENOMIC DNA]</scope>
    <source>
        <strain evidence="17 18">DSM 42109</strain>
    </source>
</reference>
<evidence type="ECO:0000256" key="4">
    <source>
        <dbReference type="ARBA" id="ARBA00014657"/>
    </source>
</evidence>
<keyword evidence="10 14" id="KW-0012">Acyltransferase</keyword>
<organism evidence="17 18">
    <name type="scientific">Streptomyces iconiensis</name>
    <dbReference type="NCBI Taxonomy" id="1384038"/>
    <lineage>
        <taxon>Bacteria</taxon>
        <taxon>Bacillati</taxon>
        <taxon>Actinomycetota</taxon>
        <taxon>Actinomycetes</taxon>
        <taxon>Kitasatosporales</taxon>
        <taxon>Streptomycetaceae</taxon>
        <taxon>Streptomyces</taxon>
    </lineage>
</organism>
<dbReference type="PIRSF" id="PIRSF000447">
    <property type="entry name" value="KAS_II"/>
    <property type="match status" value="1"/>
</dbReference>
<evidence type="ECO:0000256" key="13">
    <source>
        <dbReference type="ARBA" id="ARBA00047659"/>
    </source>
</evidence>
<comment type="catalytic activity">
    <reaction evidence="13 14">
        <text>a fatty acyl-[ACP] + malonyl-[ACP] + H(+) = a 3-oxoacyl-[ACP] + holo-[ACP] + CO2</text>
        <dbReference type="Rhea" id="RHEA:22836"/>
        <dbReference type="Rhea" id="RHEA-COMP:9623"/>
        <dbReference type="Rhea" id="RHEA-COMP:9685"/>
        <dbReference type="Rhea" id="RHEA-COMP:9916"/>
        <dbReference type="Rhea" id="RHEA-COMP:14125"/>
        <dbReference type="ChEBI" id="CHEBI:15378"/>
        <dbReference type="ChEBI" id="CHEBI:16526"/>
        <dbReference type="ChEBI" id="CHEBI:64479"/>
        <dbReference type="ChEBI" id="CHEBI:78449"/>
        <dbReference type="ChEBI" id="CHEBI:78776"/>
        <dbReference type="ChEBI" id="CHEBI:138651"/>
    </reaction>
</comment>
<dbReference type="NCBIfam" id="NF005589">
    <property type="entry name" value="PRK07314.1"/>
    <property type="match status" value="1"/>
</dbReference>
<sequence length="431" mass="44035">MQNANGPRVVVTGCGLISPLGSGVTDFWAAATAGRSGIDRISRFGTDALPVRFAGEIKEFDARAYMPNKFARRIDRHAQFAIAAAQQAVDQAGLKVDEELAPRTAVLVGSGYGAGQFTHQAVLDLRDHGVRGMTPYLASGGGLDSSSTEIATRFGTRGLSAGVATACATGSTCIGDGMRLIRHGYADVVIAGGADDAVNPVDVAAAANAGALSRQEGPASSRPFDKDRDGFVIASGAGVVVLESAGHARRRGAVPLAEIAGYGATTDAFHATQPHPEGLGAREAMAGALADAGITPADVDYICAHGTSTRLNDAVESRAIRTVFGDLAPRVPISSLKSMTGHMIGAAGAVEAIASIQAIRTGILPPTVNCDEPEDTGLDFVPHTARHRSTRTVLSNSFGFGGHNAVLVIRAADAATGTDAAGAGTGTEVRR</sequence>
<evidence type="ECO:0000256" key="1">
    <source>
        <dbReference type="ARBA" id="ARBA00005194"/>
    </source>
</evidence>
<comment type="caution">
    <text evidence="17">The sequence shown here is derived from an EMBL/GenBank/DDBJ whole genome shotgun (WGS) entry which is preliminary data.</text>
</comment>
<evidence type="ECO:0000256" key="7">
    <source>
        <dbReference type="ARBA" id="ARBA00022832"/>
    </source>
</evidence>
<evidence type="ECO:0000259" key="16">
    <source>
        <dbReference type="PROSITE" id="PS52004"/>
    </source>
</evidence>
<dbReference type="InterPro" id="IPR016039">
    <property type="entry name" value="Thiolase-like"/>
</dbReference>
<dbReference type="Gene3D" id="3.40.47.10">
    <property type="match status" value="1"/>
</dbReference>
<dbReference type="PROSITE" id="PS00606">
    <property type="entry name" value="KS3_1"/>
    <property type="match status" value="1"/>
</dbReference>